<dbReference type="Gene3D" id="3.40.50.620">
    <property type="entry name" value="HUPs"/>
    <property type="match status" value="1"/>
</dbReference>
<evidence type="ECO:0000256" key="1">
    <source>
        <dbReference type="SAM" id="MobiDB-lite"/>
    </source>
</evidence>
<proteinExistence type="predicted"/>
<feature type="region of interest" description="Disordered" evidence="1">
    <location>
        <begin position="373"/>
        <end position="404"/>
    </location>
</feature>
<dbReference type="InterPro" id="IPR014729">
    <property type="entry name" value="Rossmann-like_a/b/a_fold"/>
</dbReference>
<accession>A0A1I8FMT5</accession>
<evidence type="ECO:0000313" key="3">
    <source>
        <dbReference type="WBParaSite" id="maker-unitig_40267-snap-gene-0.1-mRNA-1"/>
    </source>
</evidence>
<name>A0A1I8FMT5_9PLAT</name>
<dbReference type="WBParaSite" id="maker-unitig_40267-snap-gene-0.1-mRNA-1">
    <property type="protein sequence ID" value="maker-unitig_40267-snap-gene-0.1-mRNA-1"/>
    <property type="gene ID" value="maker-unitig_40267-snap-gene-0.1"/>
</dbReference>
<keyword evidence="2" id="KW-1185">Reference proteome</keyword>
<sequence>MPPPRLLRRRARSTTPAIEKLKPVGSVSCLAVRRPCLTTEVATSCWCAALKKATSHLIEVSKAGFMPPSARSAAATHLAETMLSPALRAGYRLAPNAPANLLIADNRRRRSQRGWFQERADSAAAAGSSFSQIGSLSLRTRRTRQCRPDRARASCRSRGARTFTLCVGERPASDGVEGSLPPTRDGQSINLRPSSLLTSHHTEISVRGFAVPVPSASASALHGHVQPSMAACCFLTVSATKQKIWSLAGHPSTAFSAWLSSYLTNDAAEEVDPVAAGTACPYIVNHQHKEVVKSFFNSRTRACFSLPAATGFNGRDLRDLPSAVYGYLRPVLPAIVMYTGICLEAIPAYPLALGASDDGNKTKWAGTIATQRLGFNRVPPPPNPAALGRHSAPGTARSHNRRLTRSKGAQRAFDYWSSHAGQPRVDSIILLHSMEAPNVLTGLLLSRLAHSTNEEYEKQGRQLKAALASAQPRADGPVRERRLHCKFVSEAGTVRRALLRWSKPAARKLVVAANVDLWSLPVVTNGIRRTILGSVSDYVLQALLPACCVVCRD</sequence>
<dbReference type="Proteomes" id="UP000095280">
    <property type="component" value="Unplaced"/>
</dbReference>
<organism evidence="2 3">
    <name type="scientific">Macrostomum lignano</name>
    <dbReference type="NCBI Taxonomy" id="282301"/>
    <lineage>
        <taxon>Eukaryota</taxon>
        <taxon>Metazoa</taxon>
        <taxon>Spiralia</taxon>
        <taxon>Lophotrochozoa</taxon>
        <taxon>Platyhelminthes</taxon>
        <taxon>Rhabditophora</taxon>
        <taxon>Macrostomorpha</taxon>
        <taxon>Macrostomida</taxon>
        <taxon>Macrostomidae</taxon>
        <taxon>Macrostomum</taxon>
    </lineage>
</organism>
<evidence type="ECO:0000313" key="2">
    <source>
        <dbReference type="Proteomes" id="UP000095280"/>
    </source>
</evidence>
<dbReference type="AlphaFoldDB" id="A0A1I8FMT5"/>
<protein>
    <submittedName>
        <fullName evidence="3">UspA domain-containing protein</fullName>
    </submittedName>
</protein>
<reference evidence="3" key="1">
    <citation type="submission" date="2016-11" db="UniProtKB">
        <authorList>
            <consortium name="WormBaseParasite"/>
        </authorList>
    </citation>
    <scope>IDENTIFICATION</scope>
</reference>